<gene>
    <name evidence="4" type="ORF">AMD00_12015</name>
</gene>
<dbReference type="RefSeq" id="WP_053417303.1">
    <property type="nucleotide sequence ID" value="NZ_LILB01000005.1"/>
</dbReference>
<feature type="transmembrane region" description="Helical" evidence="2">
    <location>
        <begin position="102"/>
        <end position="121"/>
    </location>
</feature>
<dbReference type="InterPro" id="IPR000620">
    <property type="entry name" value="EamA_dom"/>
</dbReference>
<feature type="transmembrane region" description="Helical" evidence="2">
    <location>
        <begin position="225"/>
        <end position="244"/>
    </location>
</feature>
<evidence type="ECO:0000313" key="5">
    <source>
        <dbReference type="Proteomes" id="UP000036867"/>
    </source>
</evidence>
<name>A0A0M0LEH3_9BACL</name>
<feature type="transmembrane region" description="Helical" evidence="2">
    <location>
        <begin position="41"/>
        <end position="62"/>
    </location>
</feature>
<reference evidence="5" key="1">
    <citation type="submission" date="2015-08" db="EMBL/GenBank/DDBJ databases">
        <title>Fjat-10028 dsm 16317.</title>
        <authorList>
            <person name="Liu B."/>
            <person name="Wang J."/>
            <person name="Zhu Y."/>
            <person name="Liu G."/>
            <person name="Chen Q."/>
            <person name="Chen Z."/>
            <person name="Lan J."/>
            <person name="Che J."/>
            <person name="Ge C."/>
            <person name="Shi H."/>
            <person name="Pan Z."/>
            <person name="Liu X."/>
        </authorList>
    </citation>
    <scope>NUCLEOTIDE SEQUENCE [LARGE SCALE GENOMIC DNA]</scope>
    <source>
        <strain evidence="5">DSM 16317</strain>
    </source>
</reference>
<keyword evidence="2" id="KW-0472">Membrane</keyword>
<protein>
    <recommendedName>
        <fullName evidence="3">EamA domain-containing protein</fullName>
    </recommendedName>
</protein>
<keyword evidence="2" id="KW-0812">Transmembrane</keyword>
<organism evidence="4 5">
    <name type="scientific">Viridibacillus arvi</name>
    <dbReference type="NCBI Taxonomy" id="263475"/>
    <lineage>
        <taxon>Bacteria</taxon>
        <taxon>Bacillati</taxon>
        <taxon>Bacillota</taxon>
        <taxon>Bacilli</taxon>
        <taxon>Bacillales</taxon>
        <taxon>Caryophanaceae</taxon>
        <taxon>Viridibacillus</taxon>
    </lineage>
</organism>
<accession>A0A0M0LEH3</accession>
<feature type="transmembrane region" description="Helical" evidence="2">
    <location>
        <begin position="279"/>
        <end position="300"/>
    </location>
</feature>
<dbReference type="GeneID" id="301136821"/>
<dbReference type="Pfam" id="PF00892">
    <property type="entry name" value="EamA"/>
    <property type="match status" value="1"/>
</dbReference>
<keyword evidence="2" id="KW-1133">Transmembrane helix</keyword>
<comment type="caution">
    <text evidence="4">The sequence shown here is derived from an EMBL/GenBank/DDBJ whole genome shotgun (WGS) entry which is preliminary data.</text>
</comment>
<dbReference type="AlphaFoldDB" id="A0A0M0LEH3"/>
<feature type="transmembrane region" description="Helical" evidence="2">
    <location>
        <begin position="78"/>
        <end position="96"/>
    </location>
</feature>
<feature type="transmembrane region" description="Helical" evidence="2">
    <location>
        <begin position="253"/>
        <end position="273"/>
    </location>
</feature>
<feature type="transmembrane region" description="Helical" evidence="2">
    <location>
        <begin position="133"/>
        <end position="152"/>
    </location>
</feature>
<proteinExistence type="inferred from homology"/>
<dbReference type="Proteomes" id="UP000036867">
    <property type="component" value="Unassembled WGS sequence"/>
</dbReference>
<evidence type="ECO:0000313" key="4">
    <source>
        <dbReference type="EMBL" id="KOO49113.1"/>
    </source>
</evidence>
<dbReference type="GO" id="GO:0016020">
    <property type="term" value="C:membrane"/>
    <property type="evidence" value="ECO:0007669"/>
    <property type="project" value="InterPro"/>
</dbReference>
<evidence type="ECO:0000259" key="3">
    <source>
        <dbReference type="Pfam" id="PF00892"/>
    </source>
</evidence>
<feature type="domain" description="EamA" evidence="3">
    <location>
        <begin position="15"/>
        <end position="146"/>
    </location>
</feature>
<evidence type="ECO:0000256" key="1">
    <source>
        <dbReference type="ARBA" id="ARBA00007362"/>
    </source>
</evidence>
<evidence type="ECO:0000256" key="2">
    <source>
        <dbReference type="SAM" id="Phobius"/>
    </source>
</evidence>
<sequence length="328" mass="37096">MGLKANVSENRIYTKGVIALLLSALLTATSQVFYASHVQNLHPFIFTGISFFLTACYFSFFARNQKVEYKWKSTWKSLLKLNLSSVLAFMGFYFALKFIEPAIVSSLEMGLGPLFVIFLALTQRQFIVKAQWGIALGTLLACFLLIISIFNGNSAVQMNQNTNTILGVIASAFCGLGAVLCTSYSKQLSSVGWTSSMILTHRFYGIVLLSFIFTYDILFDYFFDNVLWILLVTIAGVLIPMYLLQKGIQYCETFLVMMSLCFVPVFTFFFQLFDPRLSWSTTTLIGVILLFLLGVFSIYVEKNKLTIIDSFKTEFSRAKSDLKSKKDY</sequence>
<dbReference type="EMBL" id="LILB01000005">
    <property type="protein sequence ID" value="KOO49113.1"/>
    <property type="molecule type" value="Genomic_DNA"/>
</dbReference>
<comment type="similarity">
    <text evidence="1">Belongs to the EamA transporter family.</text>
</comment>
<feature type="transmembrane region" description="Helical" evidence="2">
    <location>
        <begin position="164"/>
        <end position="182"/>
    </location>
</feature>
<keyword evidence="5" id="KW-1185">Reference proteome</keyword>
<feature type="transmembrane region" description="Helical" evidence="2">
    <location>
        <begin position="12"/>
        <end position="35"/>
    </location>
</feature>